<evidence type="ECO:0000313" key="1">
    <source>
        <dbReference type="EMBL" id="KAJ0093465.1"/>
    </source>
</evidence>
<keyword evidence="2" id="KW-1185">Reference proteome</keyword>
<evidence type="ECO:0000313" key="2">
    <source>
        <dbReference type="Proteomes" id="UP001164250"/>
    </source>
</evidence>
<protein>
    <submittedName>
        <fullName evidence="1">Uncharacterized protein</fullName>
    </submittedName>
</protein>
<comment type="caution">
    <text evidence="1">The sequence shown here is derived from an EMBL/GenBank/DDBJ whole genome shotgun (WGS) entry which is preliminary data.</text>
</comment>
<name>A0ACC1B3F2_9ROSI</name>
<proteinExistence type="predicted"/>
<gene>
    <name evidence="1" type="ORF">Patl1_25063</name>
</gene>
<reference evidence="2" key="1">
    <citation type="journal article" date="2023" name="G3 (Bethesda)">
        <title>Genome assembly and association tests identify interacting loci associated with vigor, precocity, and sex in interspecific pistachio rootstocks.</title>
        <authorList>
            <person name="Palmer W."/>
            <person name="Jacygrad E."/>
            <person name="Sagayaradj S."/>
            <person name="Cavanaugh K."/>
            <person name="Han R."/>
            <person name="Bertier L."/>
            <person name="Beede B."/>
            <person name="Kafkas S."/>
            <person name="Golino D."/>
            <person name="Preece J."/>
            <person name="Michelmore R."/>
        </authorList>
    </citation>
    <scope>NUCLEOTIDE SEQUENCE [LARGE SCALE GENOMIC DNA]</scope>
</reference>
<dbReference type="EMBL" id="CM047903">
    <property type="protein sequence ID" value="KAJ0093465.1"/>
    <property type="molecule type" value="Genomic_DNA"/>
</dbReference>
<dbReference type="Proteomes" id="UP001164250">
    <property type="component" value="Chromosome 7"/>
</dbReference>
<accession>A0ACC1B3F2</accession>
<sequence>MLARVKAFSKIPTRKTEVKGRAPPRRLPSSAMAGAHCAAFSVLTSHTNTTPKLLKPLLSSSISSPRPPKKLTKRKNHLRPKILKTLTKPFPIEPVIPIVLPPQNDTFSEPQLDELVGVVPAVDEVEEIEVTETEGVAGDYSGSLGKLSAMSVLKVGMGLVGVLVLQTIFSVCFLGNSNSDEENKNLDAFDRGINRIKKGNFLVDKNVVDLDGTELEYKINEIRAMAREVRKIEDKARGGDNEKGDIFDEFVNSKSRTGIEKEIGTRLSKLEKKLNSRKGKYPGSYMNILNEFKGVEEAKEMDESNETLMFKKKIKFRSPTSLRSDAKGFPGMEDSSTYKKKKKKKKSGIASTNHDSGESISGTMEKERNGTEASDRGSKGMQNKAENLEKRQKEMGVGNTDKRFDTDLEKSQRGSLFEVMKSRETKDIEALKLQNLTKGKQETTMKFDEDSRWGGNGSAANIVRGDQSDIKSDLWWLKLPYVLAILMRRGLDHEGPGGLFTLRLTSQVQHQSEISYTVAFEDRGDANNFCCLLESFFEDLGDFSADIVPLSVKELHDEVKSGMKNIVVVKKRQLKLYAGQPLADVEKALFSLIEQGSTTIY</sequence>
<organism evidence="1 2">
    <name type="scientific">Pistacia atlantica</name>
    <dbReference type="NCBI Taxonomy" id="434234"/>
    <lineage>
        <taxon>Eukaryota</taxon>
        <taxon>Viridiplantae</taxon>
        <taxon>Streptophyta</taxon>
        <taxon>Embryophyta</taxon>
        <taxon>Tracheophyta</taxon>
        <taxon>Spermatophyta</taxon>
        <taxon>Magnoliopsida</taxon>
        <taxon>eudicotyledons</taxon>
        <taxon>Gunneridae</taxon>
        <taxon>Pentapetalae</taxon>
        <taxon>rosids</taxon>
        <taxon>malvids</taxon>
        <taxon>Sapindales</taxon>
        <taxon>Anacardiaceae</taxon>
        <taxon>Pistacia</taxon>
    </lineage>
</organism>